<feature type="transmembrane region" description="Helical" evidence="7">
    <location>
        <begin position="16"/>
        <end position="37"/>
    </location>
</feature>
<evidence type="ECO:0000256" key="4">
    <source>
        <dbReference type="ARBA" id="ARBA00022692"/>
    </source>
</evidence>
<reference evidence="9" key="2">
    <citation type="submission" date="2021-04" db="EMBL/GenBank/DDBJ databases">
        <authorList>
            <person name="Gilroy R."/>
        </authorList>
    </citation>
    <scope>NUCLEOTIDE SEQUENCE</scope>
    <source>
        <strain evidence="9">CHK179-7159</strain>
    </source>
</reference>
<evidence type="ECO:0000313" key="9">
    <source>
        <dbReference type="EMBL" id="HJA94594.1"/>
    </source>
</evidence>
<feature type="transmembrane region" description="Helical" evidence="7">
    <location>
        <begin position="147"/>
        <end position="167"/>
    </location>
</feature>
<keyword evidence="2" id="KW-0813">Transport</keyword>
<evidence type="ECO:0000256" key="6">
    <source>
        <dbReference type="ARBA" id="ARBA00023136"/>
    </source>
</evidence>
<dbReference type="Pfam" id="PF00528">
    <property type="entry name" value="BPD_transp_1"/>
    <property type="match status" value="1"/>
</dbReference>
<evidence type="ECO:0000256" key="5">
    <source>
        <dbReference type="ARBA" id="ARBA00022989"/>
    </source>
</evidence>
<proteinExistence type="predicted"/>
<dbReference type="PANTHER" id="PTHR43744:SF9">
    <property type="entry name" value="POLYGALACTURONAN_RHAMNOGALACTURONAN TRANSPORT SYSTEM PERMEASE PROTEIN YTCP"/>
    <property type="match status" value="1"/>
</dbReference>
<keyword evidence="6 7" id="KW-0472">Membrane</keyword>
<dbReference type="AlphaFoldDB" id="A0A9D2IAJ3"/>
<dbReference type="CDD" id="cd06261">
    <property type="entry name" value="TM_PBP2"/>
    <property type="match status" value="1"/>
</dbReference>
<comment type="subcellular location">
    <subcellularLocation>
        <location evidence="1">Cell membrane</location>
        <topology evidence="1">Multi-pass membrane protein</topology>
    </subcellularLocation>
</comment>
<dbReference type="GO" id="GO:0005886">
    <property type="term" value="C:plasma membrane"/>
    <property type="evidence" value="ECO:0007669"/>
    <property type="project" value="UniProtKB-SubCell"/>
</dbReference>
<evidence type="ECO:0000313" key="10">
    <source>
        <dbReference type="Proteomes" id="UP000886858"/>
    </source>
</evidence>
<feature type="transmembrane region" description="Helical" evidence="7">
    <location>
        <begin position="115"/>
        <end position="135"/>
    </location>
</feature>
<keyword evidence="5 7" id="KW-1133">Transmembrane helix</keyword>
<feature type="transmembrane region" description="Helical" evidence="7">
    <location>
        <begin position="83"/>
        <end position="103"/>
    </location>
</feature>
<keyword evidence="4 7" id="KW-0812">Transmembrane</keyword>
<evidence type="ECO:0000256" key="1">
    <source>
        <dbReference type="ARBA" id="ARBA00004651"/>
    </source>
</evidence>
<dbReference type="PANTHER" id="PTHR43744">
    <property type="entry name" value="ABC TRANSPORTER PERMEASE PROTEIN MG189-RELATED-RELATED"/>
    <property type="match status" value="1"/>
</dbReference>
<organism evidence="9 10">
    <name type="scientific">Candidatus Eisenbergiella merdipullorum</name>
    <dbReference type="NCBI Taxonomy" id="2838553"/>
    <lineage>
        <taxon>Bacteria</taxon>
        <taxon>Bacillati</taxon>
        <taxon>Bacillota</taxon>
        <taxon>Clostridia</taxon>
        <taxon>Lachnospirales</taxon>
        <taxon>Lachnospiraceae</taxon>
        <taxon>Eisenbergiella</taxon>
    </lineage>
</organism>
<protein>
    <submittedName>
        <fullName evidence="9">Carbohydrate ABC transporter permease</fullName>
    </submittedName>
</protein>
<accession>A0A9D2IAJ3</accession>
<feature type="domain" description="ABC transmembrane type-1" evidence="8">
    <location>
        <begin position="96"/>
        <end position="299"/>
    </location>
</feature>
<keyword evidence="3" id="KW-1003">Cell membrane</keyword>
<reference evidence="9" key="1">
    <citation type="journal article" date="2021" name="PeerJ">
        <title>Extensive microbial diversity within the chicken gut microbiome revealed by metagenomics and culture.</title>
        <authorList>
            <person name="Gilroy R."/>
            <person name="Ravi A."/>
            <person name="Getino M."/>
            <person name="Pursley I."/>
            <person name="Horton D.L."/>
            <person name="Alikhan N.F."/>
            <person name="Baker D."/>
            <person name="Gharbi K."/>
            <person name="Hall N."/>
            <person name="Watson M."/>
            <person name="Adriaenssens E.M."/>
            <person name="Foster-Nyarko E."/>
            <person name="Jarju S."/>
            <person name="Secka A."/>
            <person name="Antonio M."/>
            <person name="Oren A."/>
            <person name="Chaudhuri R.R."/>
            <person name="La Ragione R."/>
            <person name="Hildebrand F."/>
            <person name="Pallen M.J."/>
        </authorList>
    </citation>
    <scope>NUCLEOTIDE SEQUENCE</scope>
    <source>
        <strain evidence="9">CHK179-7159</strain>
    </source>
</reference>
<evidence type="ECO:0000256" key="3">
    <source>
        <dbReference type="ARBA" id="ARBA00022475"/>
    </source>
</evidence>
<comment type="caution">
    <text evidence="9">The sequence shown here is derived from an EMBL/GenBank/DDBJ whole genome shotgun (WGS) entry which is preliminary data.</text>
</comment>
<dbReference type="InterPro" id="IPR035906">
    <property type="entry name" value="MetI-like_sf"/>
</dbReference>
<dbReference type="Gene3D" id="1.10.3720.10">
    <property type="entry name" value="MetI-like"/>
    <property type="match status" value="1"/>
</dbReference>
<dbReference type="SUPFAM" id="SSF161098">
    <property type="entry name" value="MetI-like"/>
    <property type="match status" value="1"/>
</dbReference>
<evidence type="ECO:0000256" key="2">
    <source>
        <dbReference type="ARBA" id="ARBA00022448"/>
    </source>
</evidence>
<dbReference type="InterPro" id="IPR000515">
    <property type="entry name" value="MetI-like"/>
</dbReference>
<feature type="transmembrane region" description="Helical" evidence="7">
    <location>
        <begin position="189"/>
        <end position="211"/>
    </location>
</feature>
<evidence type="ECO:0000256" key="7">
    <source>
        <dbReference type="SAM" id="Phobius"/>
    </source>
</evidence>
<dbReference type="EMBL" id="DWYY01000185">
    <property type="protein sequence ID" value="HJA94594.1"/>
    <property type="molecule type" value="Genomic_DNA"/>
</dbReference>
<sequence>MKKTHAKKKLSLSNRIFYIFNTILWIVVMFLVLYPLYLVLISSVSDPDAITRGEVIWHPVDFSLRGYKAVLQYSGLLVSYGNAIFYTVAGVLISIGVTMAAAYGMSRPAFPGKRFINFLFVFTMFFGGGLIPTFLVMRDLGLYNTRLIMILMGCVSVWNLMVARTYIQTSIPNELYEAAMLDGASHFDYFFRCVIPLSKTIIAVLVVYYGVGKWNDYFTGLVYLKDRNLLPLQTVLREILASLQINMSGDYMMSLSESAESIQEAIRTANVAKYCIIVVSTGPVVILYAFLQKYFEKGVMIGSLKG</sequence>
<feature type="transmembrane region" description="Helical" evidence="7">
    <location>
        <begin position="271"/>
        <end position="291"/>
    </location>
</feature>
<gene>
    <name evidence="9" type="ORF">H9717_16030</name>
</gene>
<dbReference type="Proteomes" id="UP000886858">
    <property type="component" value="Unassembled WGS sequence"/>
</dbReference>
<evidence type="ECO:0000259" key="8">
    <source>
        <dbReference type="Pfam" id="PF00528"/>
    </source>
</evidence>
<dbReference type="GO" id="GO:0055085">
    <property type="term" value="P:transmembrane transport"/>
    <property type="evidence" value="ECO:0007669"/>
    <property type="project" value="InterPro"/>
</dbReference>
<name>A0A9D2IAJ3_9FIRM</name>